<sequence length="355" mass="37779">MTATTAFLLYGATGYVGEAMARECVKRGMAPILAGRNAEALAALGRELGLAYRVCALDDAGALDAALAGVSVVLHCAGPFLYTSRPMVDACLRTGVHYLDITGEFPVFEAAAARDAEAQARGVMLMPAVGFDVVPTDCLAVYLKKRLPTATHLTMAFHSVGPSGLPPGTQRTVIELLRFGNRVRVNGQFARATSPMKMRAVDFGAGPVEVTQLTWGDVFTAYYSTGIPNIEEYTVLPRAARQSMAVMQWLRPLLALGWVRTLLRRGVKPGPSPSRRAQTVTHVWGEVTDGTGGHASARLHGPEAGVEWTVACALAVVERVMRGEVQAGYQTPAKVYGAELVMTCAGVTREDVASA</sequence>
<name>A0A6M4ITY1_9BACT</name>
<dbReference type="SUPFAM" id="SSF51735">
    <property type="entry name" value="NAD(P)-binding Rossmann-fold domains"/>
    <property type="match status" value="1"/>
</dbReference>
<evidence type="ECO:0000259" key="1">
    <source>
        <dbReference type="Pfam" id="PF03435"/>
    </source>
</evidence>
<feature type="domain" description="Saccharopine dehydrogenase NADP binding" evidence="1">
    <location>
        <begin position="8"/>
        <end position="126"/>
    </location>
</feature>
<dbReference type="Pfam" id="PF03435">
    <property type="entry name" value="Sacchrp_dh_NADP"/>
    <property type="match status" value="1"/>
</dbReference>
<dbReference type="InterPro" id="IPR036291">
    <property type="entry name" value="NAD(P)-bd_dom_sf"/>
</dbReference>
<accession>A0A6M4ITY1</accession>
<evidence type="ECO:0000313" key="3">
    <source>
        <dbReference type="Proteomes" id="UP000500938"/>
    </source>
</evidence>
<dbReference type="InterPro" id="IPR005097">
    <property type="entry name" value="Sacchrp_dh_NADP-bd"/>
</dbReference>
<organism evidence="2 3">
    <name type="scientific">Gemmatimonas groenlandica</name>
    <dbReference type="NCBI Taxonomy" id="2732249"/>
    <lineage>
        <taxon>Bacteria</taxon>
        <taxon>Pseudomonadati</taxon>
        <taxon>Gemmatimonadota</taxon>
        <taxon>Gemmatimonadia</taxon>
        <taxon>Gemmatimonadales</taxon>
        <taxon>Gemmatimonadaceae</taxon>
        <taxon>Gemmatimonas</taxon>
    </lineage>
</organism>
<evidence type="ECO:0000313" key="2">
    <source>
        <dbReference type="EMBL" id="QJR37655.1"/>
    </source>
</evidence>
<dbReference type="PANTHER" id="PTHR43781:SF1">
    <property type="entry name" value="SACCHAROPINE DEHYDROGENASE"/>
    <property type="match status" value="1"/>
</dbReference>
<dbReference type="PANTHER" id="PTHR43781">
    <property type="entry name" value="SACCHAROPINE DEHYDROGENASE"/>
    <property type="match status" value="1"/>
</dbReference>
<gene>
    <name evidence="2" type="ORF">HKW67_20085</name>
</gene>
<reference evidence="2 3" key="1">
    <citation type="submission" date="2020-05" db="EMBL/GenBank/DDBJ databases">
        <title>Complete genome sequence of Gemmatimonas greenlandica TET16.</title>
        <authorList>
            <person name="Zeng Y."/>
        </authorList>
    </citation>
    <scope>NUCLEOTIDE SEQUENCE [LARGE SCALE GENOMIC DNA]</scope>
    <source>
        <strain evidence="2 3">TET16</strain>
    </source>
</reference>
<dbReference type="Proteomes" id="UP000500938">
    <property type="component" value="Chromosome"/>
</dbReference>
<keyword evidence="3" id="KW-1185">Reference proteome</keyword>
<protein>
    <submittedName>
        <fullName evidence="2">NAD(P)H-binding protein</fullName>
    </submittedName>
</protein>
<dbReference type="RefSeq" id="WP_171227090.1">
    <property type="nucleotide sequence ID" value="NZ_CP053085.1"/>
</dbReference>
<dbReference type="EMBL" id="CP053085">
    <property type="protein sequence ID" value="QJR37655.1"/>
    <property type="molecule type" value="Genomic_DNA"/>
</dbReference>
<dbReference type="AlphaFoldDB" id="A0A6M4ITY1"/>
<proteinExistence type="predicted"/>
<dbReference type="Gene3D" id="3.40.50.720">
    <property type="entry name" value="NAD(P)-binding Rossmann-like Domain"/>
    <property type="match status" value="1"/>
</dbReference>
<dbReference type="KEGG" id="ggr:HKW67_20085"/>